<feature type="compositionally biased region" description="Basic and acidic residues" evidence="9">
    <location>
        <begin position="762"/>
        <end position="773"/>
    </location>
</feature>
<dbReference type="Proteomes" id="UP000039865">
    <property type="component" value="Unassembled WGS sequence"/>
</dbReference>
<accession>A0A078B9D9</accession>
<keyword evidence="7 10" id="KW-0472">Membrane</keyword>
<evidence type="ECO:0008006" key="13">
    <source>
        <dbReference type="Google" id="ProtNLM"/>
    </source>
</evidence>
<protein>
    <recommendedName>
        <fullName evidence="13">Chloride channel protein</fullName>
    </recommendedName>
</protein>
<dbReference type="InterPro" id="IPR046342">
    <property type="entry name" value="CBS_dom_sf"/>
</dbReference>
<evidence type="ECO:0000256" key="8">
    <source>
        <dbReference type="ARBA" id="ARBA00023214"/>
    </source>
</evidence>
<comment type="subcellular location">
    <subcellularLocation>
        <location evidence="1">Membrane</location>
        <topology evidence="1">Multi-pass membrane protein</topology>
    </subcellularLocation>
</comment>
<dbReference type="GO" id="GO:0016020">
    <property type="term" value="C:membrane"/>
    <property type="evidence" value="ECO:0007669"/>
    <property type="project" value="UniProtKB-SubCell"/>
</dbReference>
<dbReference type="PRINTS" id="PR00762">
    <property type="entry name" value="CLCHANNEL"/>
</dbReference>
<dbReference type="SUPFAM" id="SSF81340">
    <property type="entry name" value="Clc chloride channel"/>
    <property type="match status" value="1"/>
</dbReference>
<feature type="transmembrane region" description="Helical" evidence="10">
    <location>
        <begin position="269"/>
        <end position="286"/>
    </location>
</feature>
<gene>
    <name evidence="11" type="primary">Contig12868.g651</name>
    <name evidence="11" type="ORF">STYLEM_20291</name>
</gene>
<evidence type="ECO:0000313" key="11">
    <source>
        <dbReference type="EMBL" id="CDW91140.1"/>
    </source>
</evidence>
<dbReference type="InterPro" id="IPR001807">
    <property type="entry name" value="ClC"/>
</dbReference>
<name>A0A078B9D9_STYLE</name>
<evidence type="ECO:0000256" key="4">
    <source>
        <dbReference type="ARBA" id="ARBA00022737"/>
    </source>
</evidence>
<evidence type="ECO:0000256" key="10">
    <source>
        <dbReference type="SAM" id="Phobius"/>
    </source>
</evidence>
<keyword evidence="8" id="KW-0868">Chloride</keyword>
<feature type="compositionally biased region" description="Acidic residues" evidence="9">
    <location>
        <begin position="832"/>
        <end position="842"/>
    </location>
</feature>
<feature type="transmembrane region" description="Helical" evidence="10">
    <location>
        <begin position="474"/>
        <end position="493"/>
    </location>
</feature>
<dbReference type="PANTHER" id="PTHR45720:SF10">
    <property type="entry name" value="CHLORIDE CHANNEL PROTEIN 2"/>
    <property type="match status" value="1"/>
</dbReference>
<evidence type="ECO:0000256" key="6">
    <source>
        <dbReference type="ARBA" id="ARBA00023065"/>
    </source>
</evidence>
<dbReference type="EMBL" id="CCKQ01019132">
    <property type="protein sequence ID" value="CDW91140.1"/>
    <property type="molecule type" value="Genomic_DNA"/>
</dbReference>
<evidence type="ECO:0000256" key="2">
    <source>
        <dbReference type="ARBA" id="ARBA00022448"/>
    </source>
</evidence>
<evidence type="ECO:0000256" key="7">
    <source>
        <dbReference type="ARBA" id="ARBA00023136"/>
    </source>
</evidence>
<dbReference type="PANTHER" id="PTHR45720">
    <property type="entry name" value="CHLORIDE CHANNEL PROTEIN 2"/>
    <property type="match status" value="1"/>
</dbReference>
<feature type="transmembrane region" description="Helical" evidence="10">
    <location>
        <begin position="91"/>
        <end position="113"/>
    </location>
</feature>
<evidence type="ECO:0000256" key="3">
    <source>
        <dbReference type="ARBA" id="ARBA00022692"/>
    </source>
</evidence>
<dbReference type="Gene3D" id="1.10.3080.10">
    <property type="entry name" value="Clc chloride channel"/>
    <property type="match status" value="1"/>
</dbReference>
<keyword evidence="6" id="KW-0406">Ion transport</keyword>
<feature type="region of interest" description="Disordered" evidence="9">
    <location>
        <begin position="743"/>
        <end position="842"/>
    </location>
</feature>
<keyword evidence="2" id="KW-0813">Transport</keyword>
<dbReference type="OMA" id="SACIASK"/>
<reference evidence="11 12" key="1">
    <citation type="submission" date="2014-06" db="EMBL/GenBank/DDBJ databases">
        <authorList>
            <person name="Swart Estienne"/>
        </authorList>
    </citation>
    <scope>NUCLEOTIDE SEQUENCE [LARGE SCALE GENOMIC DNA]</scope>
    <source>
        <strain evidence="11 12">130c</strain>
    </source>
</reference>
<evidence type="ECO:0000256" key="1">
    <source>
        <dbReference type="ARBA" id="ARBA00004141"/>
    </source>
</evidence>
<evidence type="ECO:0000256" key="5">
    <source>
        <dbReference type="ARBA" id="ARBA00022989"/>
    </source>
</evidence>
<dbReference type="GO" id="GO:0005247">
    <property type="term" value="F:voltage-gated chloride channel activity"/>
    <property type="evidence" value="ECO:0007669"/>
    <property type="project" value="TreeGrafter"/>
</dbReference>
<feature type="compositionally biased region" description="Basic and acidic residues" evidence="9">
    <location>
        <begin position="804"/>
        <end position="822"/>
    </location>
</feature>
<feature type="transmembrane region" description="Helical" evidence="10">
    <location>
        <begin position="125"/>
        <end position="150"/>
    </location>
</feature>
<evidence type="ECO:0000313" key="12">
    <source>
        <dbReference type="Proteomes" id="UP000039865"/>
    </source>
</evidence>
<dbReference type="Pfam" id="PF00654">
    <property type="entry name" value="Voltage_CLC"/>
    <property type="match status" value="2"/>
</dbReference>
<feature type="transmembrane region" description="Helical" evidence="10">
    <location>
        <begin position="234"/>
        <end position="257"/>
    </location>
</feature>
<feature type="transmembrane region" description="Helical" evidence="10">
    <location>
        <begin position="310"/>
        <end position="330"/>
    </location>
</feature>
<keyword evidence="4" id="KW-0677">Repeat</keyword>
<dbReference type="OrthoDB" id="44789at2759"/>
<proteinExistence type="predicted"/>
<feature type="transmembrane region" description="Helical" evidence="10">
    <location>
        <begin position="350"/>
        <end position="371"/>
    </location>
</feature>
<dbReference type="SUPFAM" id="SSF54631">
    <property type="entry name" value="CBS-domain pair"/>
    <property type="match status" value="1"/>
</dbReference>
<keyword evidence="12" id="KW-1185">Reference proteome</keyword>
<feature type="transmembrane region" description="Helical" evidence="10">
    <location>
        <begin position="438"/>
        <end position="462"/>
    </location>
</feature>
<dbReference type="InParanoid" id="A0A078B9D9"/>
<feature type="transmembrane region" description="Helical" evidence="10">
    <location>
        <begin position="171"/>
        <end position="197"/>
    </location>
</feature>
<dbReference type="AlphaFoldDB" id="A0A078B9D9"/>
<dbReference type="InterPro" id="IPR014743">
    <property type="entry name" value="Cl-channel_core"/>
</dbReference>
<evidence type="ECO:0000256" key="9">
    <source>
        <dbReference type="SAM" id="MobiDB-lite"/>
    </source>
</evidence>
<keyword evidence="5 10" id="KW-1133">Transmembrane helix</keyword>
<organism evidence="11 12">
    <name type="scientific">Stylonychia lemnae</name>
    <name type="common">Ciliate</name>
    <dbReference type="NCBI Taxonomy" id="5949"/>
    <lineage>
        <taxon>Eukaryota</taxon>
        <taxon>Sar</taxon>
        <taxon>Alveolata</taxon>
        <taxon>Ciliophora</taxon>
        <taxon>Intramacronucleata</taxon>
        <taxon>Spirotrichea</taxon>
        <taxon>Stichotrichia</taxon>
        <taxon>Sporadotrichida</taxon>
        <taxon>Oxytrichidae</taxon>
        <taxon>Stylonychinae</taxon>
        <taxon>Stylonychia</taxon>
    </lineage>
</organism>
<dbReference type="InterPro" id="IPR050970">
    <property type="entry name" value="Cl_channel_volt-gated"/>
</dbReference>
<sequence>MATADINNMAVYNSILAYCHLDFFLNYDEVAQVPGLKQNIPSTAVNQGGQNLDESFEKQKPPSGVMKCSMRLIGALTRIFEKVGIINFHHFLFLALLGIITAIMAFIVDLISMNMIDLSNLEYNYYIRFGIYVATAVFFMIIAASVGALISTEAEGSGIPEMKAIIAGIDIYKYLSLQTCFGKMIGLIAGLIGGLPIGREGPFVHMSACIASKLAKFKCFDDINNNQALKKTMYSAAVAAGMTVAFGAPMGAIMFSIEVSTTYYMVSNLFKSFFCVTFSIIVYKVLEMLKWLVLYQPTKYPMAITVDHEIFLVALLGIICGLFGAVTIQIMTKIIFLRTRLKVPILSDRWLWCIGVGLVVGLTKFPVSFMMESDYRILNHMFASHDLDTSSELWSKPNTPFNLSIYCILQEILQLTIQEIHSDYLGYMLTYTSWYEGIYAIVGAASLGGAITRTVSIAMIVFEIIGQTSHMIPLLVGTLMAYAVSNSIALSVYDALLEIKNLPFLPTMSGVTTYSLTAKDLMNENFLYLTSDSSISDIAIIVNQVGYRPATIPVVETANRKTLLFTVQAQLLRKYLFRIYKLASKKLEPEIQMVLNQYFYSLNCINNQSDAAHKDITVDPLVNQREYQLQQLSVINRQSGFSRNRSGFSASLLDDQEGNDYQRRIERQQLALEAFWKTPINYEDPILSKDIAPFIVMQDTPMSKLHFLFIMLNISQVNVVKKGIITGIITKLEFVKKRKEEQKIKRKEQRAQKKLQGGLYTDIDKPGREEGILDRPAVPDQLQNSGYVLEREEQKQEQQTNQRVSEKKETAQQQHKEFEQERQNLLIQQRDDSDEESDKDQQ</sequence>
<keyword evidence="3 10" id="KW-0812">Transmembrane</keyword>
<dbReference type="Gene3D" id="3.10.580.10">
    <property type="entry name" value="CBS-domain"/>
    <property type="match status" value="1"/>
</dbReference>